<dbReference type="PROSITE" id="PS51120">
    <property type="entry name" value="LDLRB"/>
    <property type="match status" value="2"/>
</dbReference>
<dbReference type="PANTHER" id="PTHR46513">
    <property type="entry name" value="VITELLOGENIN RECEPTOR-LIKE PROTEIN-RELATED-RELATED"/>
    <property type="match status" value="1"/>
</dbReference>
<dbReference type="EMBL" id="MU827310">
    <property type="protein sequence ID" value="KAJ7360377.1"/>
    <property type="molecule type" value="Genomic_DNA"/>
</dbReference>
<dbReference type="InterPro" id="IPR050778">
    <property type="entry name" value="Cueball_EGF_LRP_Nidogen"/>
</dbReference>
<dbReference type="Gene3D" id="2.120.10.30">
    <property type="entry name" value="TolB, C-terminal domain"/>
    <property type="match status" value="1"/>
</dbReference>
<accession>A0A9W9YP07</accession>
<dbReference type="Gene3D" id="2.10.25.10">
    <property type="entry name" value="Laminin"/>
    <property type="match status" value="1"/>
</dbReference>
<dbReference type="SUPFAM" id="SSF63825">
    <property type="entry name" value="YWTD domain"/>
    <property type="match status" value="1"/>
</dbReference>
<dbReference type="AlphaFoldDB" id="A0A9W9YP07"/>
<proteinExistence type="predicted"/>
<feature type="repeat" description="LDL-receptor class B" evidence="1">
    <location>
        <begin position="67"/>
        <end position="109"/>
    </location>
</feature>
<dbReference type="PANTHER" id="PTHR46513:SF13">
    <property type="entry name" value="EGF-LIKE DOMAIN-CONTAINING PROTEIN"/>
    <property type="match status" value="1"/>
</dbReference>
<gene>
    <name evidence="2" type="primary">LRP6_2</name>
    <name evidence="2" type="ORF">OS493_017009</name>
</gene>
<feature type="repeat" description="LDL-receptor class B" evidence="1">
    <location>
        <begin position="110"/>
        <end position="152"/>
    </location>
</feature>
<keyword evidence="3" id="KW-1185">Reference proteome</keyword>
<dbReference type="InterPro" id="IPR011042">
    <property type="entry name" value="6-blade_b-propeller_TolB-like"/>
</dbReference>
<organism evidence="2 3">
    <name type="scientific">Desmophyllum pertusum</name>
    <dbReference type="NCBI Taxonomy" id="174260"/>
    <lineage>
        <taxon>Eukaryota</taxon>
        <taxon>Metazoa</taxon>
        <taxon>Cnidaria</taxon>
        <taxon>Anthozoa</taxon>
        <taxon>Hexacorallia</taxon>
        <taxon>Scleractinia</taxon>
        <taxon>Caryophylliina</taxon>
        <taxon>Caryophylliidae</taxon>
        <taxon>Desmophyllum</taxon>
    </lineage>
</organism>
<evidence type="ECO:0000256" key="1">
    <source>
        <dbReference type="PROSITE-ProRule" id="PRU00461"/>
    </source>
</evidence>
<dbReference type="SMART" id="SM00135">
    <property type="entry name" value="LY"/>
    <property type="match status" value="2"/>
</dbReference>
<evidence type="ECO:0000313" key="3">
    <source>
        <dbReference type="Proteomes" id="UP001163046"/>
    </source>
</evidence>
<keyword evidence="2" id="KW-0675">Receptor</keyword>
<comment type="caution">
    <text evidence="2">The sequence shown here is derived from an EMBL/GenBank/DDBJ whole genome shotgun (WGS) entry which is preliminary data.</text>
</comment>
<keyword evidence="2" id="KW-0449">Lipoprotein</keyword>
<evidence type="ECO:0000313" key="2">
    <source>
        <dbReference type="EMBL" id="KAJ7360377.1"/>
    </source>
</evidence>
<sequence length="165" mass="18058">MCACPDGLTLLPDGKSCITNITRFLLFAEGSNIRQLALHYNSTSSLRIPLKTSSSTVIALDYNPKDNRVYWTDVSNGTISRAFLNGSSQETIVSTQLRKPYGLAVDPFGQNIYWTDSVEDVIEVASLNGAYRAVLIGNDLQVQEILSWMLPEDSCFGLTGDGTRG</sequence>
<reference evidence="2" key="1">
    <citation type="submission" date="2023-01" db="EMBL/GenBank/DDBJ databases">
        <title>Genome assembly of the deep-sea coral Lophelia pertusa.</title>
        <authorList>
            <person name="Herrera S."/>
            <person name="Cordes E."/>
        </authorList>
    </citation>
    <scope>NUCLEOTIDE SEQUENCE</scope>
    <source>
        <strain evidence="2">USNM1676648</strain>
        <tissue evidence="2">Polyp</tissue>
    </source>
</reference>
<dbReference type="InterPro" id="IPR000033">
    <property type="entry name" value="LDLR_classB_rpt"/>
</dbReference>
<dbReference type="Proteomes" id="UP001163046">
    <property type="component" value="Unassembled WGS sequence"/>
</dbReference>
<dbReference type="OrthoDB" id="5989356at2759"/>
<name>A0A9W9YP07_9CNID</name>
<protein>
    <submittedName>
        <fullName evidence="2">Low-density lipoprotein receptor- protein 6</fullName>
    </submittedName>
</protein>
<dbReference type="Pfam" id="PF00058">
    <property type="entry name" value="Ldl_recept_b"/>
    <property type="match status" value="2"/>
</dbReference>